<gene>
    <name evidence="1" type="ORF">JOF46_004420</name>
</gene>
<organism evidence="1 2">
    <name type="scientific">Paeniglutamicibacter psychrophenolicus</name>
    <dbReference type="NCBI Taxonomy" id="257454"/>
    <lineage>
        <taxon>Bacteria</taxon>
        <taxon>Bacillati</taxon>
        <taxon>Actinomycetota</taxon>
        <taxon>Actinomycetes</taxon>
        <taxon>Micrococcales</taxon>
        <taxon>Micrococcaceae</taxon>
        <taxon>Paeniglutamicibacter</taxon>
    </lineage>
</organism>
<proteinExistence type="predicted"/>
<dbReference type="EMBL" id="JAGIOE010000002">
    <property type="protein sequence ID" value="MBP2376431.1"/>
    <property type="molecule type" value="Genomic_DNA"/>
</dbReference>
<name>A0ABS4WJQ0_9MICC</name>
<protein>
    <submittedName>
        <fullName evidence="1">Uncharacterized protein</fullName>
    </submittedName>
</protein>
<dbReference type="Proteomes" id="UP000766570">
    <property type="component" value="Unassembled WGS sequence"/>
</dbReference>
<evidence type="ECO:0000313" key="2">
    <source>
        <dbReference type="Proteomes" id="UP000766570"/>
    </source>
</evidence>
<keyword evidence="2" id="KW-1185">Reference proteome</keyword>
<reference evidence="1 2" key="1">
    <citation type="submission" date="2021-03" db="EMBL/GenBank/DDBJ databases">
        <title>Sequencing the genomes of 1000 actinobacteria strains.</title>
        <authorList>
            <person name="Klenk H.-P."/>
        </authorList>
    </citation>
    <scope>NUCLEOTIDE SEQUENCE [LARGE SCALE GENOMIC DNA]</scope>
    <source>
        <strain evidence="1 2">DSM 15454</strain>
    </source>
</reference>
<comment type="caution">
    <text evidence="1">The sequence shown here is derived from an EMBL/GenBank/DDBJ whole genome shotgun (WGS) entry which is preliminary data.</text>
</comment>
<accession>A0ABS4WJQ0</accession>
<evidence type="ECO:0000313" key="1">
    <source>
        <dbReference type="EMBL" id="MBP2376431.1"/>
    </source>
</evidence>
<sequence>MTIVSNNMVVKGKGLASSRKTTQVQASCVEENKLLAQQF</sequence>